<evidence type="ECO:0000259" key="1">
    <source>
        <dbReference type="Pfam" id="PF08241"/>
    </source>
</evidence>
<accession>A0A1F6NXX1</accession>
<evidence type="ECO:0000313" key="3">
    <source>
        <dbReference type="Proteomes" id="UP000177907"/>
    </source>
</evidence>
<dbReference type="Pfam" id="PF08241">
    <property type="entry name" value="Methyltransf_11"/>
    <property type="match status" value="1"/>
</dbReference>
<protein>
    <recommendedName>
        <fullName evidence="1">Methyltransferase type 11 domain-containing protein</fullName>
    </recommendedName>
</protein>
<dbReference type="STRING" id="1798704.A3J93_01070"/>
<dbReference type="GO" id="GO:0008757">
    <property type="term" value="F:S-adenosylmethionine-dependent methyltransferase activity"/>
    <property type="evidence" value="ECO:0007669"/>
    <property type="project" value="InterPro"/>
</dbReference>
<dbReference type="AlphaFoldDB" id="A0A1F6NXX1"/>
<organism evidence="2 3">
    <name type="scientific">Candidatus Magasanikbacteria bacterium RIFOXYC2_FULL_42_28</name>
    <dbReference type="NCBI Taxonomy" id="1798704"/>
    <lineage>
        <taxon>Bacteria</taxon>
        <taxon>Candidatus Magasanikiibacteriota</taxon>
    </lineage>
</organism>
<comment type="caution">
    <text evidence="2">The sequence shown here is derived from an EMBL/GenBank/DDBJ whole genome shotgun (WGS) entry which is preliminary data.</text>
</comment>
<name>A0A1F6NXX1_9BACT</name>
<dbReference type="EMBL" id="MFQZ01000001">
    <property type="protein sequence ID" value="OGH88670.1"/>
    <property type="molecule type" value="Genomic_DNA"/>
</dbReference>
<proteinExistence type="predicted"/>
<gene>
    <name evidence="2" type="ORF">A3J93_01070</name>
</gene>
<dbReference type="SUPFAM" id="SSF53335">
    <property type="entry name" value="S-adenosyl-L-methionine-dependent methyltransferases"/>
    <property type="match status" value="1"/>
</dbReference>
<dbReference type="CDD" id="cd02440">
    <property type="entry name" value="AdoMet_MTases"/>
    <property type="match status" value="1"/>
</dbReference>
<dbReference type="PANTHER" id="PTHR43591">
    <property type="entry name" value="METHYLTRANSFERASE"/>
    <property type="match status" value="1"/>
</dbReference>
<dbReference type="InterPro" id="IPR013216">
    <property type="entry name" value="Methyltransf_11"/>
</dbReference>
<evidence type="ECO:0000313" key="2">
    <source>
        <dbReference type="EMBL" id="OGH88670.1"/>
    </source>
</evidence>
<dbReference type="InterPro" id="IPR029063">
    <property type="entry name" value="SAM-dependent_MTases_sf"/>
</dbReference>
<feature type="domain" description="Methyltransferase type 11" evidence="1">
    <location>
        <begin position="70"/>
        <end position="150"/>
    </location>
</feature>
<sequence>MKITVLNKLKLIFNVYSCLQNLYFRHIFGALINPIDSTRYTEFTYLLKYLKTNPIPLNSSALDISSPFIMAYLLSKNNKVTKTDINPAENLYIKSNNNFEFKLEDGTNLTFSDSTFDLVYSISVIEHIYNAYNKAIAEMIRVCKPGGVIYLSFPVSNKYQEEWLEQDIYSHQHKMNKKTFFQYRFDEQALNNLLGQINGASVVSKDIYWERHDGSYNEMTRIMRNRLKNKYLEKFRMAFLNFYYGFCLLENESAWFDKSKNLGNVSLILRKNQ</sequence>
<dbReference type="Proteomes" id="UP000177907">
    <property type="component" value="Unassembled WGS sequence"/>
</dbReference>
<dbReference type="Gene3D" id="3.40.50.150">
    <property type="entry name" value="Vaccinia Virus protein VP39"/>
    <property type="match status" value="1"/>
</dbReference>
<reference evidence="2 3" key="1">
    <citation type="journal article" date="2016" name="Nat. Commun.">
        <title>Thousands of microbial genomes shed light on interconnected biogeochemical processes in an aquifer system.</title>
        <authorList>
            <person name="Anantharaman K."/>
            <person name="Brown C.T."/>
            <person name="Hug L.A."/>
            <person name="Sharon I."/>
            <person name="Castelle C.J."/>
            <person name="Probst A.J."/>
            <person name="Thomas B.C."/>
            <person name="Singh A."/>
            <person name="Wilkins M.J."/>
            <person name="Karaoz U."/>
            <person name="Brodie E.L."/>
            <person name="Williams K.H."/>
            <person name="Hubbard S.S."/>
            <person name="Banfield J.F."/>
        </authorList>
    </citation>
    <scope>NUCLEOTIDE SEQUENCE [LARGE SCALE GENOMIC DNA]</scope>
</reference>